<comment type="subcellular location">
    <subcellularLocation>
        <location evidence="1">Nucleus</location>
    </subcellularLocation>
</comment>
<dbReference type="PANTHER" id="PTHR22846:SF2">
    <property type="entry name" value="F-BOX-LIKE_WD REPEAT-CONTAINING PROTEIN EBI"/>
    <property type="match status" value="1"/>
</dbReference>
<dbReference type="PANTHER" id="PTHR22846">
    <property type="entry name" value="WD40 REPEAT PROTEIN"/>
    <property type="match status" value="1"/>
</dbReference>
<dbReference type="GO" id="GO:0003714">
    <property type="term" value="F:transcription corepressor activity"/>
    <property type="evidence" value="ECO:0007669"/>
    <property type="project" value="InterPro"/>
</dbReference>
<dbReference type="Pfam" id="PF00400">
    <property type="entry name" value="WD40"/>
    <property type="match status" value="1"/>
</dbReference>
<dbReference type="EMBL" id="ML986484">
    <property type="protein sequence ID" value="KAF2281438.1"/>
    <property type="molecule type" value="Genomic_DNA"/>
</dbReference>
<dbReference type="InterPro" id="IPR015943">
    <property type="entry name" value="WD40/YVTN_repeat-like_dom_sf"/>
</dbReference>
<reference evidence="6" key="1">
    <citation type="journal article" date="2020" name="Stud. Mycol.">
        <title>101 Dothideomycetes genomes: a test case for predicting lifestyles and emergence of pathogens.</title>
        <authorList>
            <person name="Haridas S."/>
            <person name="Albert R."/>
            <person name="Binder M."/>
            <person name="Bloem J."/>
            <person name="Labutti K."/>
            <person name="Salamov A."/>
            <person name="Andreopoulos B."/>
            <person name="Baker S."/>
            <person name="Barry K."/>
            <person name="Bills G."/>
            <person name="Bluhm B."/>
            <person name="Cannon C."/>
            <person name="Castanera R."/>
            <person name="Culley D."/>
            <person name="Daum C."/>
            <person name="Ezra D."/>
            <person name="Gonzalez J."/>
            <person name="Henrissat B."/>
            <person name="Kuo A."/>
            <person name="Liang C."/>
            <person name="Lipzen A."/>
            <person name="Lutzoni F."/>
            <person name="Magnuson J."/>
            <person name="Mondo S."/>
            <person name="Nolan M."/>
            <person name="Ohm R."/>
            <person name="Pangilinan J."/>
            <person name="Park H.-J."/>
            <person name="Ramirez L."/>
            <person name="Alfaro M."/>
            <person name="Sun H."/>
            <person name="Tritt A."/>
            <person name="Yoshinaga Y."/>
            <person name="Zwiers L.-H."/>
            <person name="Turgeon B."/>
            <person name="Goodwin S."/>
            <person name="Spatafora J."/>
            <person name="Crous P."/>
            <person name="Grigoriev I."/>
        </authorList>
    </citation>
    <scope>NUCLEOTIDE SEQUENCE</scope>
    <source>
        <strain evidence="6">CBS 379.55</strain>
    </source>
</reference>
<keyword evidence="7" id="KW-1185">Reference proteome</keyword>
<dbReference type="GeneID" id="54547642"/>
<dbReference type="SMART" id="SM00320">
    <property type="entry name" value="WD40"/>
    <property type="match status" value="3"/>
</dbReference>
<evidence type="ECO:0000256" key="4">
    <source>
        <dbReference type="ARBA" id="ARBA00023242"/>
    </source>
</evidence>
<gene>
    <name evidence="6" type="ORF">EI97DRAFT_29328</name>
</gene>
<dbReference type="GO" id="GO:0034967">
    <property type="term" value="C:Set3 complex"/>
    <property type="evidence" value="ECO:0007669"/>
    <property type="project" value="TreeGrafter"/>
</dbReference>
<dbReference type="InterPro" id="IPR045183">
    <property type="entry name" value="Ebi-like"/>
</dbReference>
<dbReference type="RefSeq" id="XP_033658975.1">
    <property type="nucleotide sequence ID" value="XM_033794467.1"/>
</dbReference>
<dbReference type="GO" id="GO:0006357">
    <property type="term" value="P:regulation of transcription by RNA polymerase II"/>
    <property type="evidence" value="ECO:0007669"/>
    <property type="project" value="TreeGrafter"/>
</dbReference>
<dbReference type="SUPFAM" id="SSF50978">
    <property type="entry name" value="WD40 repeat-like"/>
    <property type="match status" value="1"/>
</dbReference>
<dbReference type="InterPro" id="IPR001680">
    <property type="entry name" value="WD40_rpt"/>
</dbReference>
<accession>A0A6A6JZZ0</accession>
<keyword evidence="4" id="KW-0539">Nucleus</keyword>
<organism evidence="6 7">
    <name type="scientific">Westerdykella ornata</name>
    <dbReference type="NCBI Taxonomy" id="318751"/>
    <lineage>
        <taxon>Eukaryota</taxon>
        <taxon>Fungi</taxon>
        <taxon>Dikarya</taxon>
        <taxon>Ascomycota</taxon>
        <taxon>Pezizomycotina</taxon>
        <taxon>Dothideomycetes</taxon>
        <taxon>Pleosporomycetidae</taxon>
        <taxon>Pleosporales</taxon>
        <taxon>Sporormiaceae</taxon>
        <taxon>Westerdykella</taxon>
    </lineage>
</organism>
<dbReference type="OrthoDB" id="1367865at2759"/>
<evidence type="ECO:0000256" key="1">
    <source>
        <dbReference type="ARBA" id="ARBA00004123"/>
    </source>
</evidence>
<evidence type="ECO:0000256" key="2">
    <source>
        <dbReference type="ARBA" id="ARBA00022574"/>
    </source>
</evidence>
<evidence type="ECO:0000256" key="5">
    <source>
        <dbReference type="SAM" id="MobiDB-lite"/>
    </source>
</evidence>
<evidence type="ECO:0000313" key="7">
    <source>
        <dbReference type="Proteomes" id="UP000800097"/>
    </source>
</evidence>
<dbReference type="Gene3D" id="2.130.10.10">
    <property type="entry name" value="YVTN repeat-like/Quinoprotein amine dehydrogenase"/>
    <property type="match status" value="2"/>
</dbReference>
<evidence type="ECO:0000313" key="6">
    <source>
        <dbReference type="EMBL" id="KAF2281438.1"/>
    </source>
</evidence>
<protein>
    <submittedName>
        <fullName evidence="6">WD40 repeat-like protein</fullName>
    </submittedName>
</protein>
<keyword evidence="3" id="KW-0677">Repeat</keyword>
<name>A0A6A6JZZ0_WESOR</name>
<dbReference type="Proteomes" id="UP000800097">
    <property type="component" value="Unassembled WGS sequence"/>
</dbReference>
<proteinExistence type="predicted"/>
<dbReference type="AlphaFoldDB" id="A0A6A6JZZ0"/>
<evidence type="ECO:0000256" key="3">
    <source>
        <dbReference type="ARBA" id="ARBA00022737"/>
    </source>
</evidence>
<dbReference type="InterPro" id="IPR036322">
    <property type="entry name" value="WD40_repeat_dom_sf"/>
</dbReference>
<keyword evidence="2" id="KW-0853">WD repeat</keyword>
<sequence length="574" mass="62437">MPGYGNAALQLSRCWNREPDALPFARNVAHHTLIRILQDGLEFDRLQAEVQKTQPRYNFGADHGRPFSVRNGDLLTLDEGIPAYQLAEDANDSIPDAPPKKGAKKKKAAKVNGVVPPVDVQTNGDAMDLDHPGHTNVTNSVRAESEMVPSDAESPSVADLPISTLSIGQSTEIQTEVPKDLVPNTTFACSVKESDKQVTLTTWGTPAAPYLLAAGNSILRAYLLRGSLDMPPMKLDYNLPLGKFSITAACFDSKGLLTVSARQESRDETGEILKTDRLFRVGDEPEDCYLLSSTAGLVTALRWNEQRQLLLAISSDGQRGSIKIWRAREEVAEGQPPDWTAFTDKNIFAAVWVSDSSFVVCGEGIFAIYDVTDALTCRRNLETSINWDVVKADPDSGIIVALGVEDRKSFLGIVLPSGSGALQTQEYPDEYFEDLDIQTRARLGSVNGFSSPDEGVAASPVLLATCATSGVVRIWDARQPFRFLNGLSTADFTMARSIAFSPNGRLLAAAGPYSVTVWDLEKGGEPVATWRTEKVSRQDWDPSVDGEFSLGWHPNSSKLSIALGNQVAVMDVEM</sequence>
<feature type="region of interest" description="Disordered" evidence="5">
    <location>
        <begin position="90"/>
        <end position="110"/>
    </location>
</feature>